<accession>A0A1C4Z1V1</accession>
<organism evidence="2 3">
    <name type="scientific">Micromonospora echinospora</name>
    <name type="common">Micromonospora purpurea</name>
    <dbReference type="NCBI Taxonomy" id="1877"/>
    <lineage>
        <taxon>Bacteria</taxon>
        <taxon>Bacillati</taxon>
        <taxon>Actinomycetota</taxon>
        <taxon>Actinomycetes</taxon>
        <taxon>Micromonosporales</taxon>
        <taxon>Micromonosporaceae</taxon>
        <taxon>Micromonospora</taxon>
    </lineage>
</organism>
<gene>
    <name evidence="2" type="ORF">GA0070618_4665</name>
</gene>
<dbReference type="EMBL" id="LT607413">
    <property type="protein sequence ID" value="SCF26886.1"/>
    <property type="molecule type" value="Genomic_DNA"/>
</dbReference>
<evidence type="ECO:0000313" key="3">
    <source>
        <dbReference type="Proteomes" id="UP000198253"/>
    </source>
</evidence>
<keyword evidence="3" id="KW-1185">Reference proteome</keyword>
<feature type="chain" id="PRO_5015442295" description="DUF2690 domain-containing protein" evidence="1">
    <location>
        <begin position="30"/>
        <end position="158"/>
    </location>
</feature>
<dbReference type="RefSeq" id="WP_157748993.1">
    <property type="nucleotide sequence ID" value="NZ_LT607413.1"/>
</dbReference>
<evidence type="ECO:0008006" key="4">
    <source>
        <dbReference type="Google" id="ProtNLM"/>
    </source>
</evidence>
<dbReference type="AlphaFoldDB" id="A0A1C4Z1V1"/>
<evidence type="ECO:0000256" key="1">
    <source>
        <dbReference type="SAM" id="SignalP"/>
    </source>
</evidence>
<dbReference type="Proteomes" id="UP000198253">
    <property type="component" value="Chromosome I"/>
</dbReference>
<sequence>MRIRPLAATATSATIGLALALAPVTPAAAYSGYGYDNQDPYATGCASSQVLLETVDIGTYSGVSVGTGYLWYSRSCGTNWISVRTKYASPSGWAGGITTNIYRDTPSGQALFTWTRPWVAGAVSWSDMLYAPVECVRAVGSVDSDHGVGVGWIHQPGC</sequence>
<evidence type="ECO:0000313" key="2">
    <source>
        <dbReference type="EMBL" id="SCF26886.1"/>
    </source>
</evidence>
<dbReference type="InParanoid" id="A0A1C4Z1V1"/>
<reference evidence="3" key="1">
    <citation type="submission" date="2016-06" db="EMBL/GenBank/DDBJ databases">
        <authorList>
            <person name="Varghese N."/>
            <person name="Submissions Spin"/>
        </authorList>
    </citation>
    <scope>NUCLEOTIDE SEQUENCE [LARGE SCALE GENOMIC DNA]</scope>
    <source>
        <strain evidence="3">DSM 43816</strain>
    </source>
</reference>
<feature type="signal peptide" evidence="1">
    <location>
        <begin position="1"/>
        <end position="29"/>
    </location>
</feature>
<keyword evidence="1" id="KW-0732">Signal</keyword>
<protein>
    <recommendedName>
        <fullName evidence="4">DUF2690 domain-containing protein</fullName>
    </recommendedName>
</protein>
<proteinExistence type="predicted"/>
<name>A0A1C4Z1V1_MICEC</name>